<dbReference type="EMBL" id="JAIWYP010000002">
    <property type="protein sequence ID" value="KAH3873758.1"/>
    <property type="molecule type" value="Genomic_DNA"/>
</dbReference>
<organism evidence="1 2">
    <name type="scientific">Dreissena polymorpha</name>
    <name type="common">Zebra mussel</name>
    <name type="synonym">Mytilus polymorpha</name>
    <dbReference type="NCBI Taxonomy" id="45954"/>
    <lineage>
        <taxon>Eukaryota</taxon>
        <taxon>Metazoa</taxon>
        <taxon>Spiralia</taxon>
        <taxon>Lophotrochozoa</taxon>
        <taxon>Mollusca</taxon>
        <taxon>Bivalvia</taxon>
        <taxon>Autobranchia</taxon>
        <taxon>Heteroconchia</taxon>
        <taxon>Euheterodonta</taxon>
        <taxon>Imparidentia</taxon>
        <taxon>Neoheterodontei</taxon>
        <taxon>Myida</taxon>
        <taxon>Dreissenoidea</taxon>
        <taxon>Dreissenidae</taxon>
        <taxon>Dreissena</taxon>
    </lineage>
</organism>
<protein>
    <submittedName>
        <fullName evidence="1">Uncharacterized protein</fullName>
    </submittedName>
</protein>
<keyword evidence="2" id="KW-1185">Reference proteome</keyword>
<evidence type="ECO:0000313" key="2">
    <source>
        <dbReference type="Proteomes" id="UP000828390"/>
    </source>
</evidence>
<gene>
    <name evidence="1" type="ORF">DPMN_036995</name>
</gene>
<reference evidence="1" key="2">
    <citation type="submission" date="2020-11" db="EMBL/GenBank/DDBJ databases">
        <authorList>
            <person name="McCartney M.A."/>
            <person name="Auch B."/>
            <person name="Kono T."/>
            <person name="Mallez S."/>
            <person name="Becker A."/>
            <person name="Gohl D.M."/>
            <person name="Silverstein K.A.T."/>
            <person name="Koren S."/>
            <person name="Bechman K.B."/>
            <person name="Herman A."/>
            <person name="Abrahante J.E."/>
            <person name="Garbe J."/>
        </authorList>
    </citation>
    <scope>NUCLEOTIDE SEQUENCE</scope>
    <source>
        <strain evidence="1">Duluth1</strain>
        <tissue evidence="1">Whole animal</tissue>
    </source>
</reference>
<evidence type="ECO:0000313" key="1">
    <source>
        <dbReference type="EMBL" id="KAH3873758.1"/>
    </source>
</evidence>
<accession>A0A9D4MBT5</accession>
<dbReference type="AlphaFoldDB" id="A0A9D4MBT5"/>
<proteinExistence type="predicted"/>
<dbReference type="Proteomes" id="UP000828390">
    <property type="component" value="Unassembled WGS sequence"/>
</dbReference>
<sequence>MSSTSCASTGSDFRALQAAIVEGKKECWYIEVRVRAPSKWNALRSDLADRSPTDCGDSEEKFWPKTYDDFKEKNDFGLDVLKPRVSQPISLESNFKDTRWVQRETMRASSV</sequence>
<reference evidence="1" key="1">
    <citation type="journal article" date="2019" name="bioRxiv">
        <title>The Genome of the Zebra Mussel, Dreissena polymorpha: A Resource for Invasive Species Research.</title>
        <authorList>
            <person name="McCartney M.A."/>
            <person name="Auch B."/>
            <person name="Kono T."/>
            <person name="Mallez S."/>
            <person name="Zhang Y."/>
            <person name="Obille A."/>
            <person name="Becker A."/>
            <person name="Abrahante J.E."/>
            <person name="Garbe J."/>
            <person name="Badalamenti J.P."/>
            <person name="Herman A."/>
            <person name="Mangelson H."/>
            <person name="Liachko I."/>
            <person name="Sullivan S."/>
            <person name="Sone E.D."/>
            <person name="Koren S."/>
            <person name="Silverstein K.A.T."/>
            <person name="Beckman K.B."/>
            <person name="Gohl D.M."/>
        </authorList>
    </citation>
    <scope>NUCLEOTIDE SEQUENCE</scope>
    <source>
        <strain evidence="1">Duluth1</strain>
        <tissue evidence="1">Whole animal</tissue>
    </source>
</reference>
<comment type="caution">
    <text evidence="1">The sequence shown here is derived from an EMBL/GenBank/DDBJ whole genome shotgun (WGS) entry which is preliminary data.</text>
</comment>
<name>A0A9D4MBT5_DREPO</name>